<comment type="caution">
    <text evidence="2">The sequence shown here is derived from an EMBL/GenBank/DDBJ whole genome shotgun (WGS) entry which is preliminary data.</text>
</comment>
<name>A0ABW2TFV4_9PSEU</name>
<keyword evidence="3" id="KW-1185">Reference proteome</keyword>
<evidence type="ECO:0000313" key="2">
    <source>
        <dbReference type="EMBL" id="MFC7612585.1"/>
    </source>
</evidence>
<evidence type="ECO:0000259" key="1">
    <source>
        <dbReference type="Pfam" id="PF12697"/>
    </source>
</evidence>
<dbReference type="GO" id="GO:0016787">
    <property type="term" value="F:hydrolase activity"/>
    <property type="evidence" value="ECO:0007669"/>
    <property type="project" value="UniProtKB-KW"/>
</dbReference>
<proteinExistence type="predicted"/>
<dbReference type="PRINTS" id="PR00111">
    <property type="entry name" value="ABHYDROLASE"/>
</dbReference>
<dbReference type="Gene3D" id="3.40.50.1820">
    <property type="entry name" value="alpha/beta hydrolase"/>
    <property type="match status" value="1"/>
</dbReference>
<gene>
    <name evidence="2" type="ORF">ACFQV2_01880</name>
</gene>
<dbReference type="PANTHER" id="PTHR43689">
    <property type="entry name" value="HYDROLASE"/>
    <property type="match status" value="1"/>
</dbReference>
<dbReference type="InterPro" id="IPR000073">
    <property type="entry name" value="AB_hydrolase_1"/>
</dbReference>
<dbReference type="PANTHER" id="PTHR43689:SF8">
    <property type="entry name" value="ALPHA_BETA-HYDROLASES SUPERFAMILY PROTEIN"/>
    <property type="match status" value="1"/>
</dbReference>
<sequence length="322" mass="34939">MHARPHQRAMRRFFKSGLCAGAYTSVWTLDRESHHARCPTCGETATQARACGCGWTPTPTPVLGAPMTVFTAEHRPADGKPLVAFMSALFAGGWIWDRPFAALAERGWPVLRTNEPICALDSKVAGSIERLGDALMEACDAAGADRVVVCANSLGGLVAIDLAGRHPDRITAIAVSGAPGLTPDPDVGLNIDRRADVRPTGPQFRDRMLAALFHGKPLFGEEQVEEVGKLLQTGPAMVAMARSIRATRTYRVDPAMDKVGCPSLYLWGRHDRMTPIDPWEELVPKHAGTEFVAIEDCGHIPMVEAAEEYNAHLLRFLDRVAG</sequence>
<accession>A0ABW2TFV4</accession>
<dbReference type="InterPro" id="IPR029058">
    <property type="entry name" value="AB_hydrolase_fold"/>
</dbReference>
<dbReference type="Proteomes" id="UP001596512">
    <property type="component" value="Unassembled WGS sequence"/>
</dbReference>
<organism evidence="2 3">
    <name type="scientific">Actinokineospora soli</name>
    <dbReference type="NCBI Taxonomy" id="1048753"/>
    <lineage>
        <taxon>Bacteria</taxon>
        <taxon>Bacillati</taxon>
        <taxon>Actinomycetota</taxon>
        <taxon>Actinomycetes</taxon>
        <taxon>Pseudonocardiales</taxon>
        <taxon>Pseudonocardiaceae</taxon>
        <taxon>Actinokineospora</taxon>
    </lineage>
</organism>
<dbReference type="SUPFAM" id="SSF53474">
    <property type="entry name" value="alpha/beta-Hydrolases"/>
    <property type="match status" value="1"/>
</dbReference>
<reference evidence="3" key="1">
    <citation type="journal article" date="2019" name="Int. J. Syst. Evol. Microbiol.">
        <title>The Global Catalogue of Microorganisms (GCM) 10K type strain sequencing project: providing services to taxonomists for standard genome sequencing and annotation.</title>
        <authorList>
            <consortium name="The Broad Institute Genomics Platform"/>
            <consortium name="The Broad Institute Genome Sequencing Center for Infectious Disease"/>
            <person name="Wu L."/>
            <person name="Ma J."/>
        </authorList>
    </citation>
    <scope>NUCLEOTIDE SEQUENCE [LARGE SCALE GENOMIC DNA]</scope>
    <source>
        <strain evidence="3">JCM 17695</strain>
    </source>
</reference>
<protein>
    <submittedName>
        <fullName evidence="2">Alpha/beta fold hydrolase</fullName>
    </submittedName>
</protein>
<dbReference type="Pfam" id="PF12697">
    <property type="entry name" value="Abhydrolase_6"/>
    <property type="match status" value="1"/>
</dbReference>
<dbReference type="EMBL" id="JBHTEY010000004">
    <property type="protein sequence ID" value="MFC7612585.1"/>
    <property type="molecule type" value="Genomic_DNA"/>
</dbReference>
<evidence type="ECO:0000313" key="3">
    <source>
        <dbReference type="Proteomes" id="UP001596512"/>
    </source>
</evidence>
<feature type="domain" description="AB hydrolase-1" evidence="1">
    <location>
        <begin position="91"/>
        <end position="311"/>
    </location>
</feature>
<keyword evidence="2" id="KW-0378">Hydrolase</keyword>